<dbReference type="EMBL" id="QMPZ01000010">
    <property type="protein sequence ID" value="RLE10365.1"/>
    <property type="molecule type" value="Genomic_DNA"/>
</dbReference>
<proteinExistence type="predicted"/>
<dbReference type="Proteomes" id="UP000279422">
    <property type="component" value="Unassembled WGS sequence"/>
</dbReference>
<accession>A0A497E5I5</accession>
<dbReference type="PANTHER" id="PTHR36441">
    <property type="entry name" value="HYPOTHETICAL CYTOSOLIC PROTEIN"/>
    <property type="match status" value="1"/>
</dbReference>
<reference evidence="1 2" key="1">
    <citation type="submission" date="2018-06" db="EMBL/GenBank/DDBJ databases">
        <title>Extensive metabolic versatility and redundancy in microbially diverse, dynamic hydrothermal sediments.</title>
        <authorList>
            <person name="Dombrowski N."/>
            <person name="Teske A."/>
            <person name="Baker B.J."/>
        </authorList>
    </citation>
    <scope>NUCLEOTIDE SEQUENCE [LARGE SCALE GENOMIC DNA]</scope>
    <source>
        <strain evidence="1">B47_G16</strain>
    </source>
</reference>
<dbReference type="Gene3D" id="3.30.70.1120">
    <property type="entry name" value="TT1725-like"/>
    <property type="match status" value="1"/>
</dbReference>
<name>A0A497E5I5_UNCAE</name>
<dbReference type="AlphaFoldDB" id="A0A497E5I5"/>
<evidence type="ECO:0000313" key="1">
    <source>
        <dbReference type="EMBL" id="RLE10365.1"/>
    </source>
</evidence>
<dbReference type="SUPFAM" id="SSF103007">
    <property type="entry name" value="Hypothetical protein TT1725"/>
    <property type="match status" value="1"/>
</dbReference>
<comment type="caution">
    <text evidence="1">The sequence shown here is derived from an EMBL/GenBank/DDBJ whole genome shotgun (WGS) entry which is preliminary data.</text>
</comment>
<dbReference type="Pfam" id="PF04456">
    <property type="entry name" value="DUF503"/>
    <property type="match status" value="1"/>
</dbReference>
<gene>
    <name evidence="1" type="ORF">DRJ00_01690</name>
</gene>
<dbReference type="InterPro" id="IPR036746">
    <property type="entry name" value="TT1725-like_sf"/>
</dbReference>
<dbReference type="InterPro" id="IPR007546">
    <property type="entry name" value="DUF503"/>
</dbReference>
<organism evidence="1 2">
    <name type="scientific">Aerophobetes bacterium</name>
    <dbReference type="NCBI Taxonomy" id="2030807"/>
    <lineage>
        <taxon>Bacteria</taxon>
        <taxon>Candidatus Aerophobota</taxon>
    </lineage>
</organism>
<dbReference type="PANTHER" id="PTHR36441:SF1">
    <property type="entry name" value="DUF503 DOMAIN-CONTAINING PROTEIN"/>
    <property type="match status" value="1"/>
</dbReference>
<evidence type="ECO:0000313" key="2">
    <source>
        <dbReference type="Proteomes" id="UP000279422"/>
    </source>
</evidence>
<protein>
    <submittedName>
        <fullName evidence="1">DUF503 domain-containing protein</fullName>
    </submittedName>
</protein>
<sequence>MFIYFGENEMVVGILRLEIWLFSSNSLKDKRRLIKSLIARLRNNFNASVSEIGYQDSRQRALMGIAIVTNESRFAYHSLSKIVEFVKNRKELSLVDSEIEVI</sequence>